<dbReference type="Pfam" id="PF00226">
    <property type="entry name" value="DnaJ"/>
    <property type="match status" value="1"/>
</dbReference>
<feature type="compositionally biased region" description="Low complexity" evidence="1">
    <location>
        <begin position="897"/>
        <end position="908"/>
    </location>
</feature>
<feature type="compositionally biased region" description="Basic and acidic residues" evidence="1">
    <location>
        <begin position="1497"/>
        <end position="1515"/>
    </location>
</feature>
<dbReference type="eggNOG" id="KOG0550">
    <property type="taxonomic scope" value="Eukaryota"/>
</dbReference>
<proteinExistence type="predicted"/>
<feature type="compositionally biased region" description="Low complexity" evidence="1">
    <location>
        <begin position="1"/>
        <end position="14"/>
    </location>
</feature>
<feature type="region of interest" description="Disordered" evidence="1">
    <location>
        <begin position="624"/>
        <end position="653"/>
    </location>
</feature>
<dbReference type="STRING" id="40148.A0A0D9ZYE3"/>
<feature type="region of interest" description="Disordered" evidence="1">
    <location>
        <begin position="1"/>
        <end position="112"/>
    </location>
</feature>
<organism evidence="3">
    <name type="scientific">Oryza glumipatula</name>
    <dbReference type="NCBI Taxonomy" id="40148"/>
    <lineage>
        <taxon>Eukaryota</taxon>
        <taxon>Viridiplantae</taxon>
        <taxon>Streptophyta</taxon>
        <taxon>Embryophyta</taxon>
        <taxon>Tracheophyta</taxon>
        <taxon>Spermatophyta</taxon>
        <taxon>Magnoliopsida</taxon>
        <taxon>Liliopsida</taxon>
        <taxon>Poales</taxon>
        <taxon>Poaceae</taxon>
        <taxon>BOP clade</taxon>
        <taxon>Oryzoideae</taxon>
        <taxon>Oryzeae</taxon>
        <taxon>Oryzinae</taxon>
        <taxon>Oryza</taxon>
    </lineage>
</organism>
<dbReference type="InterPro" id="IPR019734">
    <property type="entry name" value="TPR_rpt"/>
</dbReference>
<dbReference type="Gramene" id="OGLUM05G15110.1">
    <property type="protein sequence ID" value="OGLUM05G15110.1"/>
    <property type="gene ID" value="OGLUM05G15110"/>
</dbReference>
<dbReference type="Gene3D" id="1.10.287.110">
    <property type="entry name" value="DnaJ domain"/>
    <property type="match status" value="1"/>
</dbReference>
<feature type="compositionally biased region" description="Low complexity" evidence="1">
    <location>
        <begin position="625"/>
        <end position="640"/>
    </location>
</feature>
<dbReference type="InterPro" id="IPR001623">
    <property type="entry name" value="DnaJ_domain"/>
</dbReference>
<feature type="region of interest" description="Disordered" evidence="1">
    <location>
        <begin position="692"/>
        <end position="729"/>
    </location>
</feature>
<name>A0A0D9ZYE3_9ORYZ</name>
<dbReference type="SMART" id="SM00271">
    <property type="entry name" value="DnaJ"/>
    <property type="match status" value="1"/>
</dbReference>
<dbReference type="EnsemblPlants" id="OGLUM05G15110.1">
    <property type="protein sequence ID" value="OGLUM05G15110.1"/>
    <property type="gene ID" value="OGLUM05G15110"/>
</dbReference>
<evidence type="ECO:0000256" key="1">
    <source>
        <dbReference type="SAM" id="MobiDB-lite"/>
    </source>
</evidence>
<feature type="compositionally biased region" description="Polar residues" evidence="1">
    <location>
        <begin position="927"/>
        <end position="937"/>
    </location>
</feature>
<dbReference type="PRINTS" id="PR00625">
    <property type="entry name" value="JDOMAIN"/>
</dbReference>
<dbReference type="InterPro" id="IPR018253">
    <property type="entry name" value="DnaJ_domain_CS"/>
</dbReference>
<dbReference type="PANTHER" id="PTHR45181:SF4">
    <property type="entry name" value="HEAT SHOCK PROTEIN DNAJ WITH TETRATRICOPEPTIDE REPEAT-CONTAINING PROTEIN"/>
    <property type="match status" value="1"/>
</dbReference>
<accession>A0A0D9ZYE3</accession>
<feature type="region of interest" description="Disordered" evidence="1">
    <location>
        <begin position="1488"/>
        <end position="1515"/>
    </location>
</feature>
<dbReference type="Gene3D" id="1.25.40.10">
    <property type="entry name" value="Tetratricopeptide repeat domain"/>
    <property type="match status" value="2"/>
</dbReference>
<feature type="compositionally biased region" description="Basic and acidic residues" evidence="1">
    <location>
        <begin position="938"/>
        <end position="955"/>
    </location>
</feature>
<evidence type="ECO:0000259" key="2">
    <source>
        <dbReference type="PROSITE" id="PS50076"/>
    </source>
</evidence>
<dbReference type="SUPFAM" id="SSF46565">
    <property type="entry name" value="Chaperone J-domain"/>
    <property type="match status" value="1"/>
</dbReference>
<feature type="compositionally biased region" description="Basic and acidic residues" evidence="1">
    <location>
        <begin position="1558"/>
        <end position="1569"/>
    </location>
</feature>
<dbReference type="Proteomes" id="UP000026961">
    <property type="component" value="Chromosome 5"/>
</dbReference>
<feature type="compositionally biased region" description="Basic residues" evidence="1">
    <location>
        <begin position="53"/>
        <end position="63"/>
    </location>
</feature>
<sequence length="1582" mass="169192">MTPAVAAPAPYPTTGQNPSGTPLPAAAMGNPNLGLGLASSSDHAAGPPPPSRRAPRLAKRRHAAASSRSRQPPPASPAAAPWNPFGGGGGGGTDASGQDGIGGIAPGGVGVGAGEGQDGGFVFGGAASATSQQPPVASSNGEAPFVFGSVRDSLPRFDEGWAASAKLPEKMGRMNLQTRGESSVNANKKDRSSIFGVDIPGLVLNSEVNVLPEKLTQLNLGTRVPLQGDNGVPKTFVFGGNGSGPSSDGTSSDVHRAGSYASANANGVAEKLTQYGIGNQAPLGRMGTESTNDAPPVFVFGGNVSSDHADRTNDVSSGANTNPSDTFNVTDGTGLCPEKISDVPFQQKGSGGSSRQAEAFVFGSTSNEGSVFSSAANSDAFVPPSSVNNLPPELPSCLNIGGGVTQCKQSDNSGYPSEAFVFGSDASLSSHSSKKVMDDRGNFVTGANSKAFTSVHGNMESTLPARMTKLNLGHGAPSNNNKDETAHQPPEVSGFGTNAATTFSSAQAASMPFTSIQTNVSFELKGNGGNLANEDIGNITHSRSDNDQGYGPSSFVFSSGSNAVPPSEGYAEHALQEDIKKLNINREGASVGSTKVNGSSQFVFRSKAEAIPVFGAIPQPNVPESRAFSHSNHSSSFSTSGNDMPSFSFKTTNTASDTIPGESCAVRQEPAWCSRESLFGIDYIKSAYRDKKEAHKNARKNKRPTKLKQHAQPHHFASQETCTTGPDMDLAGDYSPMDCSPYSATVEQIAKEASVMSDQSVHIHDYGVSNQSSSCAEDLVSATEHLVIDADLPTCEDEGRIPNVDTSANSFASSFSSFDEEVTIPIAPQPSSSNMHDTANGKPKSAPAEVWDDAYRLNDQGQAYEENGYRTAHEIGEHATFQESSEDFSGLNFTFGSSTSPQSSVSTQRRNTRRKVRTKSGQLPKPSVTQAYVQPKSSLDKKTMQFSPEKNKAGDSADEQSTRGASTSAALETCETWRTSGNQAYTNGHFATAEEYYTRGINSVSGHDSSGYCSRALMLCYSNRAATRMSLGRMREALQDCLIATSIDPTFLKAKVRAANCQLALGDLEDALRSYTACLTSSKTSGSDRKMLAEASDGLERVQSALHNYTSVTLQSLPVAVRTELLKKRTVSEATTALQFISNALHISSHSDKLMEMKAEALLMLRKYEEVIQLCQETVVLAEKNSSASETTEWSGRLWRTYLICKTYFLSGKLEDALELLNKHQQVTNVKESEGRTSQECFSSLSTTIRELLSHKAAGNEAFQARRYSEAVEQYSAALARNNDSRPFSAVCFCNRAAAYQALGQVTDAIADCSLAMVLDATYLKAISRRATLYEMIRDYGQAANDLRKLISLIEKQANNSGLSPKVLNKHSDLKQARTRLLSVEDEAKRDTPLNLYLILGIEPSSSPADIKKAYRKAALRHHPDKAAQLLVRNEKPDDGFWRDVAKEVHADADHLFKAIGEAYNVLSDSDKRQEYDIEENLRNATKRVSKGGRMHRSPEQRYTKQYDREQKEERSGVPVLQWLGGGDAATECVPELGSLVESVGRYRELGRWPDKWMEGHNSGGKEGDGGGGMGWLKERGN</sequence>
<dbReference type="CDD" id="cd06257">
    <property type="entry name" value="DnaJ"/>
    <property type="match status" value="1"/>
</dbReference>
<feature type="region of interest" description="Disordered" evidence="1">
    <location>
        <begin position="827"/>
        <end position="846"/>
    </location>
</feature>
<dbReference type="InterPro" id="IPR036869">
    <property type="entry name" value="J_dom_sf"/>
</dbReference>
<dbReference type="PROSITE" id="PS00636">
    <property type="entry name" value="DNAJ_1"/>
    <property type="match status" value="1"/>
</dbReference>
<evidence type="ECO:0000313" key="4">
    <source>
        <dbReference type="Proteomes" id="UP000026961"/>
    </source>
</evidence>
<dbReference type="GO" id="GO:0005783">
    <property type="term" value="C:endoplasmic reticulum"/>
    <property type="evidence" value="ECO:0007669"/>
    <property type="project" value="UniProtKB-ARBA"/>
</dbReference>
<feature type="region of interest" description="Disordered" evidence="1">
    <location>
        <begin position="1558"/>
        <end position="1582"/>
    </location>
</feature>
<feature type="compositionally biased region" description="Basic residues" evidence="1">
    <location>
        <begin position="697"/>
        <end position="713"/>
    </location>
</feature>
<reference evidence="3" key="1">
    <citation type="submission" date="2015-04" db="UniProtKB">
        <authorList>
            <consortium name="EnsemblPlants"/>
        </authorList>
    </citation>
    <scope>IDENTIFICATION</scope>
</reference>
<evidence type="ECO:0000313" key="3">
    <source>
        <dbReference type="EnsemblPlants" id="OGLUM05G15110.1"/>
    </source>
</evidence>
<feature type="compositionally biased region" description="Polar residues" evidence="1">
    <location>
        <begin position="641"/>
        <end position="653"/>
    </location>
</feature>
<keyword evidence="4" id="KW-1185">Reference proteome</keyword>
<feature type="region of interest" description="Disordered" evidence="1">
    <location>
        <begin position="892"/>
        <end position="970"/>
    </location>
</feature>
<feature type="domain" description="J" evidence="2">
    <location>
        <begin position="1395"/>
        <end position="1480"/>
    </location>
</feature>
<dbReference type="SUPFAM" id="SSF48452">
    <property type="entry name" value="TPR-like"/>
    <property type="match status" value="2"/>
</dbReference>
<reference evidence="3" key="2">
    <citation type="submission" date="2018-05" db="EMBL/GenBank/DDBJ databases">
        <title>OgluRS3 (Oryza glumaepatula Reference Sequence Version 3).</title>
        <authorList>
            <person name="Zhang J."/>
            <person name="Kudrna D."/>
            <person name="Lee S."/>
            <person name="Talag J."/>
            <person name="Welchert J."/>
            <person name="Wing R.A."/>
        </authorList>
    </citation>
    <scope>NUCLEOTIDE SEQUENCE [LARGE SCALE GENOMIC DNA]</scope>
</reference>
<dbReference type="InterPro" id="IPR011990">
    <property type="entry name" value="TPR-like_helical_dom_sf"/>
</dbReference>
<dbReference type="SMART" id="SM00028">
    <property type="entry name" value="TPR"/>
    <property type="match status" value="7"/>
</dbReference>
<protein>
    <recommendedName>
        <fullName evidence="2">J domain-containing protein</fullName>
    </recommendedName>
</protein>
<dbReference type="PROSITE" id="PS50076">
    <property type="entry name" value="DNAJ_2"/>
    <property type="match status" value="1"/>
</dbReference>
<feature type="compositionally biased region" description="Gly residues" evidence="1">
    <location>
        <begin position="85"/>
        <end position="112"/>
    </location>
</feature>
<dbReference type="PANTHER" id="PTHR45181">
    <property type="entry name" value="HEAT SHOCK PROTEIN DNAJ WITH TETRATRICOPEPTIDE REPEAT-CONTAINING PROTEIN"/>
    <property type="match status" value="1"/>
</dbReference>